<evidence type="ECO:0000313" key="5">
    <source>
        <dbReference type="EMBL" id="AEV80909.1"/>
    </source>
</evidence>
<evidence type="ECO:0000313" key="6">
    <source>
        <dbReference type="Proteomes" id="UP000097892"/>
    </source>
</evidence>
<name>G8XSW3_9BETA</name>
<evidence type="ECO:0000256" key="3">
    <source>
        <dbReference type="ARBA" id="ARBA00022844"/>
    </source>
</evidence>
<dbReference type="InterPro" id="IPR031385">
    <property type="entry name" value="HV_small_capsid"/>
</dbReference>
<dbReference type="Proteomes" id="UP000097892">
    <property type="component" value="Segment"/>
</dbReference>
<dbReference type="Pfam" id="PF17086">
    <property type="entry name" value="HV_small_capsid"/>
    <property type="match status" value="1"/>
</dbReference>
<dbReference type="GO" id="GO:0042025">
    <property type="term" value="C:host cell nucleus"/>
    <property type="evidence" value="ECO:0007669"/>
    <property type="project" value="UniProtKB-SubCell"/>
</dbReference>
<comment type="subunit">
    <text evidence="4">Interacts with the major capsid protein/MCP.</text>
</comment>
<dbReference type="GO" id="GO:0016032">
    <property type="term" value="P:viral process"/>
    <property type="evidence" value="ECO:0007669"/>
    <property type="project" value="UniProtKB-UniRule"/>
</dbReference>
<keyword evidence="1 4" id="KW-0167">Capsid protein</keyword>
<keyword evidence="6" id="KW-1185">Reference proteome</keyword>
<evidence type="ECO:0000256" key="2">
    <source>
        <dbReference type="ARBA" id="ARBA00022562"/>
    </source>
</evidence>
<dbReference type="KEGG" id="vg:11464279"/>
<reference evidence="5" key="1">
    <citation type="submission" date="2011-12" db="EMBL/GenBank/DDBJ databases">
        <title>Comparative genomics of primate cytomegaloviruses.</title>
        <authorList>
            <person name="Davison A.J."/>
            <person name="Holton M."/>
            <person name="Dolan A."/>
            <person name="Dargan D.J."/>
            <person name="Gatherer D."/>
            <person name="Hayward G.S."/>
        </authorList>
    </citation>
    <scope>NUCLEOTIDE SEQUENCE [LARGE SCALE GENOMIC DNA]</scope>
    <source>
        <strain evidence="5">SqSHV</strain>
    </source>
</reference>
<comment type="subcellular location">
    <subcellularLocation>
        <location evidence="4">Virion</location>
    </subcellularLocation>
    <subcellularLocation>
        <location evidence="4">Host nucleus</location>
    </subcellularLocation>
</comment>
<gene>
    <name evidence="5" type="primary">UL48A</name>
    <name evidence="4" type="synonym">SCP</name>
</gene>
<sequence length="76" mass="8400">MSSGSGSNSGAGKKDEDKKRHVGIQVLELKAEYLERPVINTMLSKYARMSSMFSDKNAFKLDLLRMMAMAAGARRS</sequence>
<evidence type="ECO:0000256" key="4">
    <source>
        <dbReference type="HAMAP-Rule" id="MF_04021"/>
    </source>
</evidence>
<proteinExistence type="inferred from homology"/>
<organism evidence="5 6">
    <name type="scientific">Saimiriine betaherpesvirus 4</name>
    <dbReference type="NCBI Taxonomy" id="1535247"/>
    <lineage>
        <taxon>Viruses</taxon>
        <taxon>Duplodnaviria</taxon>
        <taxon>Heunggongvirae</taxon>
        <taxon>Peploviricota</taxon>
        <taxon>Herviviricetes</taxon>
        <taxon>Herpesvirales</taxon>
        <taxon>Orthoherpesviridae</taxon>
        <taxon>Betaherpesvirinae</taxon>
        <taxon>Cytomegalovirus</taxon>
        <taxon>Cytomegalovirus saimiriinebeta4</taxon>
    </lineage>
</organism>
<dbReference type="RefSeq" id="YP_004940221.1">
    <property type="nucleotide sequence ID" value="NC_016448.1"/>
</dbReference>
<dbReference type="OrthoDB" id="27504at10239"/>
<dbReference type="EMBL" id="FJ483967">
    <property type="protein sequence ID" value="AEV80909.1"/>
    <property type="molecule type" value="Genomic_DNA"/>
</dbReference>
<comment type="function">
    <text evidence="4">Participates in the assembly of the infectious particles by decorating the outer surface of the capsid shell and thus forming a layer between the capsid and the tegument. Complexes composed of the major capsid protein and small capsomere-interacting protein/SCP assemble together in the host cytoplasm and are translocated to the nucleus, where they accumulate and participate in capsid assembly.</text>
</comment>
<keyword evidence="2 4" id="KW-1048">Host nucleus</keyword>
<protein>
    <recommendedName>
        <fullName evidence="4">Small capsomere-interacting protein</fullName>
    </recommendedName>
</protein>
<accession>G8XSW3</accession>
<comment type="similarity">
    <text evidence="4">Belongs to the herpesviridae small capsomere-interacting protein family.</text>
</comment>
<dbReference type="HAMAP" id="MF_04021">
    <property type="entry name" value="HSV_SCP_betahv"/>
    <property type="match status" value="1"/>
</dbReference>
<evidence type="ECO:0000256" key="1">
    <source>
        <dbReference type="ARBA" id="ARBA00022561"/>
    </source>
</evidence>
<dbReference type="GO" id="GO:0019028">
    <property type="term" value="C:viral capsid"/>
    <property type="evidence" value="ECO:0007669"/>
    <property type="project" value="UniProtKB-UniRule"/>
</dbReference>
<dbReference type="GeneID" id="11464279"/>
<keyword evidence="3 4" id="KW-0946">Virion</keyword>